<evidence type="ECO:0000313" key="2">
    <source>
        <dbReference type="EMBL" id="APE44271.1"/>
    </source>
</evidence>
<gene>
    <name evidence="2" type="ORF">BOO69_13340</name>
</gene>
<evidence type="ECO:0000313" key="3">
    <source>
        <dbReference type="Proteomes" id="UP000181897"/>
    </source>
</evidence>
<accession>A0A1J0WIW2</accession>
<feature type="chain" id="PRO_5012995231" evidence="1">
    <location>
        <begin position="19"/>
        <end position="136"/>
    </location>
</feature>
<dbReference type="AlphaFoldDB" id="A0A1J0WIW2"/>
<organism evidence="2 3">
    <name type="scientific">Sulfitobacter alexandrii</name>
    <dbReference type="NCBI Taxonomy" id="1917485"/>
    <lineage>
        <taxon>Bacteria</taxon>
        <taxon>Pseudomonadati</taxon>
        <taxon>Pseudomonadota</taxon>
        <taxon>Alphaproteobacteria</taxon>
        <taxon>Rhodobacterales</taxon>
        <taxon>Roseobacteraceae</taxon>
        <taxon>Sulfitobacter</taxon>
    </lineage>
</organism>
<dbReference type="STRING" id="1917485.BOO69_13340"/>
<evidence type="ECO:0000256" key="1">
    <source>
        <dbReference type="SAM" id="SignalP"/>
    </source>
</evidence>
<keyword evidence="3" id="KW-1185">Reference proteome</keyword>
<dbReference type="KEGG" id="suam:BOO69_13340"/>
<name>A0A1J0WIW2_9RHOB</name>
<sequence length="136" mass="15514">MIYRAILFLALIAAPAMADQIELSNSIQPAETDRYGCAIRPRPDRLTFRSFRDAWRSVAADDLYSLRRHQMALEAGSCDCETLWPDWSIIEGEFEELGFAAPTGTDSLHIAWSAEEYFPVISDLRDRLRIQCQEAE</sequence>
<dbReference type="EMBL" id="CP018076">
    <property type="protein sequence ID" value="APE44271.1"/>
    <property type="molecule type" value="Genomic_DNA"/>
</dbReference>
<protein>
    <submittedName>
        <fullName evidence="2">Uncharacterized protein</fullName>
    </submittedName>
</protein>
<dbReference type="OrthoDB" id="7866344at2"/>
<keyword evidence="1" id="KW-0732">Signal</keyword>
<reference evidence="2 3" key="1">
    <citation type="submission" date="2016-11" db="EMBL/GenBank/DDBJ databases">
        <title>Complete genome sequence of Sulfitobacter sp. AM1-D1, a toxic bacteria associated with marine dinoflagellate Alexandrium minutum in East China Sea.</title>
        <authorList>
            <person name="Yang Q."/>
            <person name="Zhang X."/>
            <person name="Tian X."/>
        </authorList>
    </citation>
    <scope>NUCLEOTIDE SEQUENCE [LARGE SCALE GENOMIC DNA]</scope>
    <source>
        <strain evidence="2 3">AM1-D1</strain>
    </source>
</reference>
<feature type="signal peptide" evidence="1">
    <location>
        <begin position="1"/>
        <end position="18"/>
    </location>
</feature>
<proteinExistence type="predicted"/>
<dbReference type="Proteomes" id="UP000181897">
    <property type="component" value="Chromosome"/>
</dbReference>